<evidence type="ECO:0000256" key="1">
    <source>
        <dbReference type="SAM" id="Phobius"/>
    </source>
</evidence>
<proteinExistence type="predicted"/>
<accession>A0ABS6JIZ1</accession>
<dbReference type="Proteomes" id="UP000784880">
    <property type="component" value="Unassembled WGS sequence"/>
</dbReference>
<comment type="caution">
    <text evidence="2">The sequence shown here is derived from an EMBL/GenBank/DDBJ whole genome shotgun (WGS) entry which is preliminary data.</text>
</comment>
<organism evidence="2 3">
    <name type="scientific">Evansella tamaricis</name>
    <dbReference type="NCBI Taxonomy" id="2069301"/>
    <lineage>
        <taxon>Bacteria</taxon>
        <taxon>Bacillati</taxon>
        <taxon>Bacillota</taxon>
        <taxon>Bacilli</taxon>
        <taxon>Bacillales</taxon>
        <taxon>Bacillaceae</taxon>
        <taxon>Evansella</taxon>
    </lineage>
</organism>
<evidence type="ECO:0000313" key="3">
    <source>
        <dbReference type="Proteomes" id="UP000784880"/>
    </source>
</evidence>
<gene>
    <name evidence="2" type="ORF">KS419_15665</name>
</gene>
<reference evidence="2 3" key="1">
    <citation type="submission" date="2021-06" db="EMBL/GenBank/DDBJ databases">
        <title>Bacillus sp. RD4P76, an endophyte from a halophyte.</title>
        <authorList>
            <person name="Sun J.-Q."/>
        </authorList>
    </citation>
    <scope>NUCLEOTIDE SEQUENCE [LARGE SCALE GENOMIC DNA]</scope>
    <source>
        <strain evidence="2 3">CGMCC 1.15917</strain>
    </source>
</reference>
<evidence type="ECO:0000313" key="2">
    <source>
        <dbReference type="EMBL" id="MBU9713169.1"/>
    </source>
</evidence>
<dbReference type="RefSeq" id="WP_217067340.1">
    <property type="nucleotide sequence ID" value="NZ_JAHQCS010000122.1"/>
</dbReference>
<keyword evidence="1" id="KW-0812">Transmembrane</keyword>
<sequence>MSILKNITKEHYIVFGIFVVSILVGILVGGNREWFRPAFSNAGYMAGSLMTCLILFSIYHAVSHFSNKKPENDNTTGE</sequence>
<keyword evidence="3" id="KW-1185">Reference proteome</keyword>
<keyword evidence="1" id="KW-1133">Transmembrane helix</keyword>
<feature type="transmembrane region" description="Helical" evidence="1">
    <location>
        <begin position="42"/>
        <end position="62"/>
    </location>
</feature>
<name>A0ABS6JIZ1_9BACI</name>
<dbReference type="EMBL" id="JAHQCS010000122">
    <property type="protein sequence ID" value="MBU9713169.1"/>
    <property type="molecule type" value="Genomic_DNA"/>
</dbReference>
<feature type="transmembrane region" description="Helical" evidence="1">
    <location>
        <begin position="12"/>
        <end position="30"/>
    </location>
</feature>
<keyword evidence="1" id="KW-0472">Membrane</keyword>
<protein>
    <submittedName>
        <fullName evidence="2">Uncharacterized protein</fullName>
    </submittedName>
</protein>